<evidence type="ECO:0000313" key="3">
    <source>
        <dbReference type="EMBL" id="KFM68382.1"/>
    </source>
</evidence>
<dbReference type="PANTHER" id="PTHR15854">
    <property type="entry name" value="THAP4 PROTEIN"/>
    <property type="match status" value="1"/>
</dbReference>
<dbReference type="PANTHER" id="PTHR15854:SF4">
    <property type="entry name" value="PEROXYNITRITE ISOMERASE THAP4"/>
    <property type="match status" value="1"/>
</dbReference>
<dbReference type="SUPFAM" id="SSF50814">
    <property type="entry name" value="Lipocalins"/>
    <property type="match status" value="1"/>
</dbReference>
<name>A0A087TTE3_STEMI</name>
<reference evidence="3 4" key="1">
    <citation type="submission" date="2013-11" db="EMBL/GenBank/DDBJ databases">
        <title>Genome sequencing of Stegodyphus mimosarum.</title>
        <authorList>
            <person name="Bechsgaard J."/>
        </authorList>
    </citation>
    <scope>NUCLEOTIDE SEQUENCE [LARGE SCALE GENOMIC DNA]</scope>
</reference>
<dbReference type="Gene3D" id="2.40.128.20">
    <property type="match status" value="1"/>
</dbReference>
<sequence>MSSSDSYHSAISSLSWLFGSWEAVEAEVSYPTMDTLKYEELLEFQPVSLQPVIQYKSETWHPEKKQKMHCEIGFLKVDPETQTVALLGAHNFGLTEISEGAVTEHTLTFESKSLSRVSFNKLASVVKLVRKLSLVNEELHSAVLMETVNQPLQKHLECRYRRKS</sequence>
<comment type="catalytic activity">
    <reaction evidence="1">
        <text>peroxynitrite = nitrate</text>
        <dbReference type="Rhea" id="RHEA:63116"/>
        <dbReference type="ChEBI" id="CHEBI:17632"/>
        <dbReference type="ChEBI" id="CHEBI:25941"/>
    </reaction>
    <physiologicalReaction direction="left-to-right" evidence="1">
        <dbReference type="Rhea" id="RHEA:63117"/>
    </physiologicalReaction>
</comment>
<evidence type="ECO:0000256" key="1">
    <source>
        <dbReference type="ARBA" id="ARBA00036993"/>
    </source>
</evidence>
<dbReference type="AlphaFoldDB" id="A0A087TTE3"/>
<evidence type="ECO:0000259" key="2">
    <source>
        <dbReference type="Pfam" id="PF08768"/>
    </source>
</evidence>
<dbReference type="CDD" id="cd07828">
    <property type="entry name" value="lipocalin_heme-bd-THAP4-like"/>
    <property type="match status" value="1"/>
</dbReference>
<evidence type="ECO:0000313" key="4">
    <source>
        <dbReference type="Proteomes" id="UP000054359"/>
    </source>
</evidence>
<keyword evidence="4" id="KW-1185">Reference proteome</keyword>
<feature type="non-terminal residue" evidence="3">
    <location>
        <position position="164"/>
    </location>
</feature>
<feature type="domain" description="THAP4-like heme-binding" evidence="2">
    <location>
        <begin position="11"/>
        <end position="162"/>
    </location>
</feature>
<dbReference type="OrthoDB" id="58529at2759"/>
<dbReference type="InterPro" id="IPR014878">
    <property type="entry name" value="THAP4-like_heme-bd"/>
</dbReference>
<dbReference type="InterPro" id="IPR012674">
    <property type="entry name" value="Calycin"/>
</dbReference>
<dbReference type="STRING" id="407821.A0A087TTE3"/>
<proteinExistence type="predicted"/>
<dbReference type="Proteomes" id="UP000054359">
    <property type="component" value="Unassembled WGS sequence"/>
</dbReference>
<dbReference type="InterPro" id="IPR045165">
    <property type="entry name" value="Nitrobindin"/>
</dbReference>
<protein>
    <submittedName>
        <fullName evidence="3">THAP domain-containing protein 4</fullName>
    </submittedName>
</protein>
<organism evidence="3 4">
    <name type="scientific">Stegodyphus mimosarum</name>
    <name type="common">African social velvet spider</name>
    <dbReference type="NCBI Taxonomy" id="407821"/>
    <lineage>
        <taxon>Eukaryota</taxon>
        <taxon>Metazoa</taxon>
        <taxon>Ecdysozoa</taxon>
        <taxon>Arthropoda</taxon>
        <taxon>Chelicerata</taxon>
        <taxon>Arachnida</taxon>
        <taxon>Araneae</taxon>
        <taxon>Araneomorphae</taxon>
        <taxon>Entelegynae</taxon>
        <taxon>Eresoidea</taxon>
        <taxon>Eresidae</taxon>
        <taxon>Stegodyphus</taxon>
    </lineage>
</organism>
<dbReference type="OMA" id="YPYEESH"/>
<accession>A0A087TTE3</accession>
<dbReference type="Pfam" id="PF08768">
    <property type="entry name" value="THAP4_heme-bd"/>
    <property type="match status" value="1"/>
</dbReference>
<gene>
    <name evidence="3" type="ORF">X975_19343</name>
</gene>
<dbReference type="EMBL" id="KK116654">
    <property type="protein sequence ID" value="KFM68382.1"/>
    <property type="molecule type" value="Genomic_DNA"/>
</dbReference>